<dbReference type="SUPFAM" id="SSF53474">
    <property type="entry name" value="alpha/beta-Hydrolases"/>
    <property type="match status" value="1"/>
</dbReference>
<evidence type="ECO:0000313" key="7">
    <source>
        <dbReference type="Proteomes" id="UP000605618"/>
    </source>
</evidence>
<evidence type="ECO:0000256" key="4">
    <source>
        <dbReference type="ARBA" id="ARBA00023157"/>
    </source>
</evidence>
<dbReference type="PANTHER" id="PTHR33630:SF9">
    <property type="entry name" value="CUTINASE 4"/>
    <property type="match status" value="1"/>
</dbReference>
<dbReference type="SMART" id="SM01110">
    <property type="entry name" value="Cutinase"/>
    <property type="match status" value="1"/>
</dbReference>
<evidence type="ECO:0000313" key="6">
    <source>
        <dbReference type="EMBL" id="NKS27940.1"/>
    </source>
</evidence>
<dbReference type="AlphaFoldDB" id="A0AAE5CGE2"/>
<name>A0AAE5CGE2_RHOHA</name>
<reference evidence="6" key="1">
    <citation type="journal article" date="2020" name="Environ. Microbiol.">
        <title>The novel and transferable erm(51) gene confers Macrolides, Lincosamides, and Streptogramins B (MLSB) resistance to clonal Rhodococcus equi in the environment.</title>
        <authorList>
            <person name="Huber L."/>
            <person name="Giguere S."/>
            <person name="Slovis N.M."/>
            <person name="Alvarez-Narvaez S."/>
            <person name="Hart K.A."/>
            <person name="Greiter M."/>
            <person name="Morris E.R.A."/>
            <person name="Cohen N.D."/>
        </authorList>
    </citation>
    <scope>NUCLEOTIDE SEQUENCE</scope>
    <source>
        <strain evidence="6">Lh_141_1</strain>
    </source>
</reference>
<evidence type="ECO:0000256" key="2">
    <source>
        <dbReference type="ARBA" id="ARBA00022487"/>
    </source>
</evidence>
<keyword evidence="3" id="KW-0378">Hydrolase</keyword>
<keyword evidence="4" id="KW-1015">Disulfide bond</keyword>
<dbReference type="PANTHER" id="PTHR33630">
    <property type="entry name" value="CUTINASE RV1984C-RELATED-RELATED"/>
    <property type="match status" value="1"/>
</dbReference>
<evidence type="ECO:0000256" key="5">
    <source>
        <dbReference type="SAM" id="SignalP"/>
    </source>
</evidence>
<proteinExistence type="inferred from homology"/>
<comment type="similarity">
    <text evidence="1">Belongs to the cutinase family.</text>
</comment>
<keyword evidence="5" id="KW-0732">Signal</keyword>
<feature type="signal peptide" evidence="5">
    <location>
        <begin position="1"/>
        <end position="30"/>
    </location>
</feature>
<gene>
    <name evidence="6" type="ORF">GS505_19400</name>
</gene>
<dbReference type="Pfam" id="PF01083">
    <property type="entry name" value="Cutinase"/>
    <property type="match status" value="1"/>
</dbReference>
<dbReference type="GO" id="GO:0052689">
    <property type="term" value="F:carboxylic ester hydrolase activity"/>
    <property type="evidence" value="ECO:0007669"/>
    <property type="project" value="UniProtKB-KW"/>
</dbReference>
<dbReference type="InterPro" id="IPR029058">
    <property type="entry name" value="AB_hydrolase_fold"/>
</dbReference>
<dbReference type="Gene3D" id="3.40.50.1820">
    <property type="entry name" value="alpha/beta hydrolase"/>
    <property type="match status" value="1"/>
</dbReference>
<dbReference type="InterPro" id="IPR000675">
    <property type="entry name" value="Cutinase/axe"/>
</dbReference>
<evidence type="ECO:0000256" key="3">
    <source>
        <dbReference type="ARBA" id="ARBA00022801"/>
    </source>
</evidence>
<dbReference type="EMBL" id="WUYZ01000007">
    <property type="protein sequence ID" value="NKS27940.1"/>
    <property type="molecule type" value="Genomic_DNA"/>
</dbReference>
<accession>A0AAE5CGE2</accession>
<keyword evidence="2" id="KW-0719">Serine esterase</keyword>
<sequence length="408" mass="42360">MGRRVERMIGTALGGLVAAATLFASGGVAAAEGSSAPGSAGAPVVDPNNGGAGCPDLLVVAASGAGDSTVDRDPFADMNQLPGANWLNRITVPLGQANRDQPGTVGWMYVPYPSTYGVGLLSDVPTYQDSVAAGVASENRILDEKKAQCGAATRFVLLGYSVGAEVTERVARDIGHRDASATVTAADIAGVALVGDPYRPAGIPSLGEPGPAGGGFMASEPADYGALEGRILYDCRPMDIACDAPPDIALLELALGVLGQMRFTILNPVQTFADFGRVASDMSARAIAHIVTREDWFTSEESLLDVLRSVADQTNRDDAAMAAATPERIAALDAWARGPGADTVRAKLDAEGAGFLEDNRGIVDLILKPYIVLGPLQHVLYWLPGPDPLFGDSDRVADWIDSLSRGGQ</sequence>
<protein>
    <submittedName>
        <fullName evidence="6">Cutinase family protein</fullName>
    </submittedName>
</protein>
<evidence type="ECO:0000256" key="1">
    <source>
        <dbReference type="ARBA" id="ARBA00007534"/>
    </source>
</evidence>
<comment type="caution">
    <text evidence="6">The sequence shown here is derived from an EMBL/GenBank/DDBJ whole genome shotgun (WGS) entry which is preliminary data.</text>
</comment>
<organism evidence="6 7">
    <name type="scientific">Rhodococcus hoagii</name>
    <name type="common">Corynebacterium equii</name>
    <dbReference type="NCBI Taxonomy" id="43767"/>
    <lineage>
        <taxon>Bacteria</taxon>
        <taxon>Bacillati</taxon>
        <taxon>Actinomycetota</taxon>
        <taxon>Actinomycetes</taxon>
        <taxon>Mycobacteriales</taxon>
        <taxon>Nocardiaceae</taxon>
        <taxon>Prescottella</taxon>
    </lineage>
</organism>
<dbReference type="Proteomes" id="UP000605618">
    <property type="component" value="Unassembled WGS sequence"/>
</dbReference>
<feature type="chain" id="PRO_5042204251" evidence="5">
    <location>
        <begin position="31"/>
        <end position="408"/>
    </location>
</feature>